<name>X0YF84_9ZZZZ</name>
<dbReference type="Gene3D" id="3.30.420.10">
    <property type="entry name" value="Ribonuclease H-like superfamily/Ribonuclease H"/>
    <property type="match status" value="1"/>
</dbReference>
<dbReference type="EMBL" id="BART01008486">
    <property type="protein sequence ID" value="GAG54490.1"/>
    <property type="molecule type" value="Genomic_DNA"/>
</dbReference>
<dbReference type="GO" id="GO:0004523">
    <property type="term" value="F:RNA-DNA hybrid ribonuclease activity"/>
    <property type="evidence" value="ECO:0007669"/>
    <property type="project" value="InterPro"/>
</dbReference>
<sequence length="74" mass="8666">DSKYSVDCLTEWHHNWKNNGWVTSEPVKNVELIRAILGISVGLNIKFKHVNCQKYNEWADRLANMGRKIEKIII</sequence>
<reference evidence="2" key="1">
    <citation type="journal article" date="2014" name="Front. Microbiol.">
        <title>High frequency of phylogenetically diverse reductive dehalogenase-homologous genes in deep subseafloor sedimentary metagenomes.</title>
        <authorList>
            <person name="Kawai M."/>
            <person name="Futagami T."/>
            <person name="Toyoda A."/>
            <person name="Takaki Y."/>
            <person name="Nishi S."/>
            <person name="Hori S."/>
            <person name="Arai W."/>
            <person name="Tsubouchi T."/>
            <person name="Morono Y."/>
            <person name="Uchiyama I."/>
            <person name="Ito T."/>
            <person name="Fujiyama A."/>
            <person name="Inagaki F."/>
            <person name="Takami H."/>
        </authorList>
    </citation>
    <scope>NUCLEOTIDE SEQUENCE</scope>
    <source>
        <strain evidence="2">Expedition CK06-06</strain>
    </source>
</reference>
<accession>X0YF84</accession>
<comment type="caution">
    <text evidence="2">The sequence shown here is derived from an EMBL/GenBank/DDBJ whole genome shotgun (WGS) entry which is preliminary data.</text>
</comment>
<evidence type="ECO:0000313" key="2">
    <source>
        <dbReference type="EMBL" id="GAG54490.1"/>
    </source>
</evidence>
<protein>
    <recommendedName>
        <fullName evidence="1">RNase H type-1 domain-containing protein</fullName>
    </recommendedName>
</protein>
<gene>
    <name evidence="2" type="ORF">S01H4_19075</name>
</gene>
<proteinExistence type="predicted"/>
<feature type="domain" description="RNase H type-1" evidence="1">
    <location>
        <begin position="1"/>
        <end position="68"/>
    </location>
</feature>
<dbReference type="InterPro" id="IPR012337">
    <property type="entry name" value="RNaseH-like_sf"/>
</dbReference>
<dbReference type="Pfam" id="PF00075">
    <property type="entry name" value="RNase_H"/>
    <property type="match status" value="1"/>
</dbReference>
<organism evidence="2">
    <name type="scientific">marine sediment metagenome</name>
    <dbReference type="NCBI Taxonomy" id="412755"/>
    <lineage>
        <taxon>unclassified sequences</taxon>
        <taxon>metagenomes</taxon>
        <taxon>ecological metagenomes</taxon>
    </lineage>
</organism>
<evidence type="ECO:0000259" key="1">
    <source>
        <dbReference type="PROSITE" id="PS50879"/>
    </source>
</evidence>
<dbReference type="GO" id="GO:0003676">
    <property type="term" value="F:nucleic acid binding"/>
    <property type="evidence" value="ECO:0007669"/>
    <property type="project" value="InterPro"/>
</dbReference>
<dbReference type="InterPro" id="IPR036397">
    <property type="entry name" value="RNaseH_sf"/>
</dbReference>
<dbReference type="SUPFAM" id="SSF53098">
    <property type="entry name" value="Ribonuclease H-like"/>
    <property type="match status" value="1"/>
</dbReference>
<feature type="non-terminal residue" evidence="2">
    <location>
        <position position="1"/>
    </location>
</feature>
<dbReference type="AlphaFoldDB" id="X0YF84"/>
<dbReference type="InterPro" id="IPR002156">
    <property type="entry name" value="RNaseH_domain"/>
</dbReference>
<dbReference type="PROSITE" id="PS50879">
    <property type="entry name" value="RNASE_H_1"/>
    <property type="match status" value="1"/>
</dbReference>